<evidence type="ECO:0000313" key="3">
    <source>
        <dbReference type="Proteomes" id="UP000770661"/>
    </source>
</evidence>
<feature type="compositionally biased region" description="Low complexity" evidence="1">
    <location>
        <begin position="763"/>
        <end position="773"/>
    </location>
</feature>
<organism evidence="2 3">
    <name type="scientific">Chionoecetes opilio</name>
    <name type="common">Atlantic snow crab</name>
    <name type="synonym">Cancer opilio</name>
    <dbReference type="NCBI Taxonomy" id="41210"/>
    <lineage>
        <taxon>Eukaryota</taxon>
        <taxon>Metazoa</taxon>
        <taxon>Ecdysozoa</taxon>
        <taxon>Arthropoda</taxon>
        <taxon>Crustacea</taxon>
        <taxon>Multicrustacea</taxon>
        <taxon>Malacostraca</taxon>
        <taxon>Eumalacostraca</taxon>
        <taxon>Eucarida</taxon>
        <taxon>Decapoda</taxon>
        <taxon>Pleocyemata</taxon>
        <taxon>Brachyura</taxon>
        <taxon>Eubrachyura</taxon>
        <taxon>Majoidea</taxon>
        <taxon>Majidae</taxon>
        <taxon>Chionoecetes</taxon>
    </lineage>
</organism>
<feature type="compositionally biased region" description="Polar residues" evidence="1">
    <location>
        <begin position="699"/>
        <end position="712"/>
    </location>
</feature>
<dbReference type="EMBL" id="JACEEZ010018359">
    <property type="protein sequence ID" value="KAG0717010.1"/>
    <property type="molecule type" value="Genomic_DNA"/>
</dbReference>
<keyword evidence="3" id="KW-1185">Reference proteome</keyword>
<dbReference type="GO" id="GO:0005615">
    <property type="term" value="C:extracellular space"/>
    <property type="evidence" value="ECO:0007669"/>
    <property type="project" value="TreeGrafter"/>
</dbReference>
<gene>
    <name evidence="2" type="primary">CO4A2_1</name>
    <name evidence="2" type="ORF">GWK47_008326</name>
</gene>
<feature type="compositionally biased region" description="Polar residues" evidence="1">
    <location>
        <begin position="567"/>
        <end position="582"/>
    </location>
</feature>
<dbReference type="OrthoDB" id="5983381at2759"/>
<evidence type="ECO:0000256" key="1">
    <source>
        <dbReference type="SAM" id="MobiDB-lite"/>
    </source>
</evidence>
<dbReference type="Proteomes" id="UP000770661">
    <property type="component" value="Unassembled WGS sequence"/>
</dbReference>
<feature type="compositionally biased region" description="Basic and acidic residues" evidence="1">
    <location>
        <begin position="715"/>
        <end position="730"/>
    </location>
</feature>
<feature type="region of interest" description="Disordered" evidence="1">
    <location>
        <begin position="567"/>
        <end position="793"/>
    </location>
</feature>
<dbReference type="AlphaFoldDB" id="A0A8J4XYD4"/>
<feature type="compositionally biased region" description="Basic residues" evidence="1">
    <location>
        <begin position="783"/>
        <end position="792"/>
    </location>
</feature>
<feature type="region of interest" description="Disordered" evidence="1">
    <location>
        <begin position="84"/>
        <end position="399"/>
    </location>
</feature>
<comment type="caution">
    <text evidence="2">The sequence shown here is derived from an EMBL/GenBank/DDBJ whole genome shotgun (WGS) entry which is preliminary data.</text>
</comment>
<evidence type="ECO:0000313" key="2">
    <source>
        <dbReference type="EMBL" id="KAG0717010.1"/>
    </source>
</evidence>
<feature type="compositionally biased region" description="Basic residues" evidence="1">
    <location>
        <begin position="127"/>
        <end position="144"/>
    </location>
</feature>
<dbReference type="PANTHER" id="PTHR24023">
    <property type="entry name" value="COLLAGEN ALPHA"/>
    <property type="match status" value="1"/>
</dbReference>
<accession>A0A8J4XYD4</accession>
<keyword evidence="2" id="KW-0176">Collagen</keyword>
<feature type="compositionally biased region" description="Gly residues" evidence="1">
    <location>
        <begin position="256"/>
        <end position="265"/>
    </location>
</feature>
<sequence>MVSCKVANGTETFTGRVAVGQGTKFMTMTRPRFAITFKEVRETEYGCCPGFHGDNCDIRCFNCTQITDLESRVRTLEAKLLRSPSASLPPLDSPVIQMGLPDTSHVQDHPMNRRRGRGRGRNGANRGRNRNSNKNRGRGNSRRRGGQDARNEVYSEGVAGNDANDVNNSVTNGQSFFSTPGQCPCPPGPPGSPGRPGRDGTNGRDGSPGPAGPPGLPGQVTSTSGDGRQDGKINYIPGSPGAPGLPGSQGQPGLDGRQGAGGRPGLRGEPGAAGRQGPAGLQGPEGVGRPGSKGDRGVNGLPGERGATGLPGPEGFPGTRGSKGEAGLNGISGSPGLPGPKGEIGPLGPAGATGRIGIQGQVGPVGPQGLPGLPGPPGPPGPPVQRVPVPGGLDRLPPDYADLGREGSGYGFDIDDDEYPLDIPGLPLPRGRPGLPGPRGPKGEPGFQGRPGLKGDGGYDGVRGAADGDQQRSIGQLFQTVEMLRANLNVLDSRVRILETELPKIIGLFGEEGQLPGSPDAPYDPTRGSPGPGPGPSPGPGTGAPLTNLTAKTDELYREVDRLNGLVSSALPSPDRGSSPTVQPRVPFSGGLDGTRGDIDRPATPPGPGRGEGRGDGRGEGRGDGRGEGRGEGDELLPSPDAPTVEATTPDTQDVDLEEEIDYGTYDGFNPYEYDYGEYEYYEYDNTRRKRQPGKTGDGATTTHASPSTLGNNVEEEKSENRSKHQERSKILKQNQNPSKKTSRKRRKNEKNTTDTLGRGDNVSPSPSSQSVSRDQQEAPQHNARRQGRQYRRIGDLHPLKAFGLRSKRGLEYLLGKPSLGGVTWI</sequence>
<protein>
    <submittedName>
        <fullName evidence="2">Collagen alpha-2(IV) chain</fullName>
    </submittedName>
</protein>
<dbReference type="PANTHER" id="PTHR24023:SF1082">
    <property type="entry name" value="COLLAGEN TRIPLE HELIX REPEAT"/>
    <property type="match status" value="1"/>
</dbReference>
<feature type="compositionally biased region" description="Acidic residues" evidence="1">
    <location>
        <begin position="653"/>
        <end position="662"/>
    </location>
</feature>
<reference evidence="2" key="1">
    <citation type="submission" date="2020-07" db="EMBL/GenBank/DDBJ databases">
        <title>The High-quality genome of the commercially important snow crab, Chionoecetes opilio.</title>
        <authorList>
            <person name="Jeong J.-H."/>
            <person name="Ryu S."/>
        </authorList>
    </citation>
    <scope>NUCLEOTIDE SEQUENCE</scope>
    <source>
        <strain evidence="2">MADBK_172401_WGS</strain>
        <tissue evidence="2">Digestive gland</tissue>
    </source>
</reference>
<feature type="region of interest" description="Disordered" evidence="1">
    <location>
        <begin position="509"/>
        <end position="548"/>
    </location>
</feature>
<dbReference type="InterPro" id="IPR008160">
    <property type="entry name" value="Collagen"/>
</dbReference>
<feature type="compositionally biased region" description="Polar residues" evidence="1">
    <location>
        <begin position="164"/>
        <end position="179"/>
    </location>
</feature>
<name>A0A8J4XYD4_CHIOP</name>
<feature type="compositionally biased region" description="Pro residues" evidence="1">
    <location>
        <begin position="183"/>
        <end position="193"/>
    </location>
</feature>
<feature type="compositionally biased region" description="Low complexity" evidence="1">
    <location>
        <begin position="245"/>
        <end position="255"/>
    </location>
</feature>
<feature type="compositionally biased region" description="Pro residues" evidence="1">
    <location>
        <begin position="373"/>
        <end position="385"/>
    </location>
</feature>
<feature type="compositionally biased region" description="Basic and acidic residues" evidence="1">
    <location>
        <begin position="611"/>
        <end position="633"/>
    </location>
</feature>
<dbReference type="InterPro" id="IPR050149">
    <property type="entry name" value="Collagen_superfamily"/>
</dbReference>
<dbReference type="GO" id="GO:0005581">
    <property type="term" value="C:collagen trimer"/>
    <property type="evidence" value="ECO:0007669"/>
    <property type="project" value="UniProtKB-KW"/>
</dbReference>
<dbReference type="GO" id="GO:0031012">
    <property type="term" value="C:extracellular matrix"/>
    <property type="evidence" value="ECO:0007669"/>
    <property type="project" value="TreeGrafter"/>
</dbReference>
<feature type="region of interest" description="Disordered" evidence="1">
    <location>
        <begin position="430"/>
        <end position="458"/>
    </location>
</feature>
<feature type="compositionally biased region" description="Low complexity" evidence="1">
    <location>
        <begin position="355"/>
        <end position="371"/>
    </location>
</feature>
<feature type="compositionally biased region" description="Low complexity" evidence="1">
    <location>
        <begin position="84"/>
        <end position="94"/>
    </location>
</feature>
<proteinExistence type="predicted"/>
<dbReference type="Pfam" id="PF01391">
    <property type="entry name" value="Collagen"/>
    <property type="match status" value="2"/>
</dbReference>